<dbReference type="SUPFAM" id="SSF47113">
    <property type="entry name" value="Histone-fold"/>
    <property type="match status" value="1"/>
</dbReference>
<evidence type="ECO:0000256" key="7">
    <source>
        <dbReference type="ARBA" id="ARBA00038129"/>
    </source>
</evidence>
<evidence type="ECO:0000259" key="9">
    <source>
        <dbReference type="Pfam" id="PF00808"/>
    </source>
</evidence>
<dbReference type="GO" id="GO:0046982">
    <property type="term" value="F:protein heterodimerization activity"/>
    <property type="evidence" value="ECO:0007669"/>
    <property type="project" value="InterPro"/>
</dbReference>
<evidence type="ECO:0000256" key="5">
    <source>
        <dbReference type="ARBA" id="ARBA00023242"/>
    </source>
</evidence>
<feature type="domain" description="Transcription factor CBF/NF-Y/archaeal histone" evidence="9">
    <location>
        <begin position="207"/>
        <end position="270"/>
    </location>
</feature>
<protein>
    <recommendedName>
        <fullName evidence="9">Transcription factor CBF/NF-Y/archaeal histone domain-containing protein</fullName>
    </recommendedName>
</protein>
<accession>A0AAD4XKI0</accession>
<keyword evidence="3" id="KW-0238">DNA-binding</keyword>
<gene>
    <name evidence="10" type="ORF">MKW98_017327</name>
</gene>
<evidence type="ECO:0000256" key="1">
    <source>
        <dbReference type="ARBA" id="ARBA00004123"/>
    </source>
</evidence>
<sequence length="293" mass="33126">MDLLWLLGDMFGRFNENECEDSDGEETRAFYEEENKAIHDVKVLGFNPMNKDVILLSYDYGVWAYNTGTSKYEELVEPKFVAKMHKNYNFRDRKAPSVHNPFVIKAMATILPPPSWKNTSDQPGHGQPPDVGMVASAGQMPYGETQYPSNQIIGGPSVGSIQSPGQTVGFSTSQAQLVQHQLAYQLIHQQQQPQLENQLQTDFKNNSLPLARIKKIMKANEDVKRIASEVPVILAMACEMFISDLTLCSWNHTEERKRKTLQKNDIDAAITESDIFDFLADNQSRACASWRSF</sequence>
<evidence type="ECO:0000256" key="4">
    <source>
        <dbReference type="ARBA" id="ARBA00023163"/>
    </source>
</evidence>
<dbReference type="FunFam" id="1.10.20.10:FF:000062">
    <property type="entry name" value="Nuclear transcription factor Y subunit C"/>
    <property type="match status" value="1"/>
</dbReference>
<keyword evidence="11" id="KW-1185">Reference proteome</keyword>
<evidence type="ECO:0000313" key="11">
    <source>
        <dbReference type="Proteomes" id="UP001202328"/>
    </source>
</evidence>
<comment type="similarity">
    <text evidence="7">Belongs to the NFYC/HAP5 subunit family.</text>
</comment>
<dbReference type="Pfam" id="PF00808">
    <property type="entry name" value="CBFD_NFYB_HMF"/>
    <property type="match status" value="1"/>
</dbReference>
<dbReference type="PANTHER" id="PTHR10252">
    <property type="entry name" value="HISTONE-LIKE TRANSCRIPTION FACTOR CCAAT-RELATED"/>
    <property type="match status" value="1"/>
</dbReference>
<evidence type="ECO:0000256" key="8">
    <source>
        <dbReference type="ARBA" id="ARBA00059992"/>
    </source>
</evidence>
<comment type="function">
    <text evidence="8">Stimulates the transcription of various genes by recognizing and binding to a CCAAT motif in promoters.</text>
</comment>
<dbReference type="InterPro" id="IPR050568">
    <property type="entry name" value="Transcr_DNA_Rep_Reg"/>
</dbReference>
<evidence type="ECO:0000256" key="3">
    <source>
        <dbReference type="ARBA" id="ARBA00023125"/>
    </source>
</evidence>
<keyword evidence="4" id="KW-0804">Transcription</keyword>
<name>A0AAD4XKI0_9MAGN</name>
<proteinExistence type="inferred from homology"/>
<dbReference type="AlphaFoldDB" id="A0AAD4XKI0"/>
<evidence type="ECO:0000256" key="6">
    <source>
        <dbReference type="ARBA" id="ARBA00025911"/>
    </source>
</evidence>
<comment type="caution">
    <text evidence="10">The sequence shown here is derived from an EMBL/GenBank/DDBJ whole genome shotgun (WGS) entry which is preliminary data.</text>
</comment>
<dbReference type="InterPro" id="IPR009072">
    <property type="entry name" value="Histone-fold"/>
</dbReference>
<dbReference type="Gene3D" id="1.10.20.10">
    <property type="entry name" value="Histone, subunit A"/>
    <property type="match status" value="1"/>
</dbReference>
<evidence type="ECO:0000313" key="10">
    <source>
        <dbReference type="EMBL" id="KAI3918879.1"/>
    </source>
</evidence>
<dbReference type="PANTHER" id="PTHR10252:SF8">
    <property type="entry name" value="NUCLEAR TRANSCRIPTION FACTOR Y SUBUNIT GAMMA"/>
    <property type="match status" value="1"/>
</dbReference>
<keyword evidence="2" id="KW-0805">Transcription regulation</keyword>
<dbReference type="GO" id="GO:0000978">
    <property type="term" value="F:RNA polymerase II cis-regulatory region sequence-specific DNA binding"/>
    <property type="evidence" value="ECO:0007669"/>
    <property type="project" value="TreeGrafter"/>
</dbReference>
<comment type="subunit">
    <text evidence="6">Heterotrimeric transcription factor composed of three components, NF-YA, NF-YB and NF-YC. NF-YB and NF-YC must interact and dimerize for NF-YA association and DNA binding.</text>
</comment>
<keyword evidence="5" id="KW-0539">Nucleus</keyword>
<dbReference type="Proteomes" id="UP001202328">
    <property type="component" value="Unassembled WGS sequence"/>
</dbReference>
<dbReference type="GO" id="GO:0000981">
    <property type="term" value="F:DNA-binding transcription factor activity, RNA polymerase II-specific"/>
    <property type="evidence" value="ECO:0007669"/>
    <property type="project" value="TreeGrafter"/>
</dbReference>
<reference evidence="10" key="1">
    <citation type="submission" date="2022-04" db="EMBL/GenBank/DDBJ databases">
        <title>A functionally conserved STORR gene fusion in Papaver species that diverged 16.8 million years ago.</title>
        <authorList>
            <person name="Catania T."/>
        </authorList>
    </citation>
    <scope>NUCLEOTIDE SEQUENCE</scope>
    <source>
        <strain evidence="10">S-188037</strain>
    </source>
</reference>
<dbReference type="InterPro" id="IPR003958">
    <property type="entry name" value="CBFA_NFYB_domain"/>
</dbReference>
<dbReference type="CDD" id="cd22908">
    <property type="entry name" value="HFD_NFYC-like"/>
    <property type="match status" value="1"/>
</dbReference>
<dbReference type="GO" id="GO:0005634">
    <property type="term" value="C:nucleus"/>
    <property type="evidence" value="ECO:0007669"/>
    <property type="project" value="UniProtKB-SubCell"/>
</dbReference>
<evidence type="ECO:0000256" key="2">
    <source>
        <dbReference type="ARBA" id="ARBA00023015"/>
    </source>
</evidence>
<organism evidence="10 11">
    <name type="scientific">Papaver atlanticum</name>
    <dbReference type="NCBI Taxonomy" id="357466"/>
    <lineage>
        <taxon>Eukaryota</taxon>
        <taxon>Viridiplantae</taxon>
        <taxon>Streptophyta</taxon>
        <taxon>Embryophyta</taxon>
        <taxon>Tracheophyta</taxon>
        <taxon>Spermatophyta</taxon>
        <taxon>Magnoliopsida</taxon>
        <taxon>Ranunculales</taxon>
        <taxon>Papaveraceae</taxon>
        <taxon>Papaveroideae</taxon>
        <taxon>Papaver</taxon>
    </lineage>
</organism>
<comment type="subcellular location">
    <subcellularLocation>
        <location evidence="1">Nucleus</location>
    </subcellularLocation>
</comment>
<dbReference type="EMBL" id="JAJJMB010008951">
    <property type="protein sequence ID" value="KAI3918879.1"/>
    <property type="molecule type" value="Genomic_DNA"/>
</dbReference>